<name>A0AA90PCB9_9BACI</name>
<dbReference type="Gene3D" id="1.10.287.1100">
    <property type="entry name" value="Sporulation inhibitor A"/>
    <property type="match status" value="1"/>
</dbReference>
<organism evidence="1 2">
    <name type="scientific">Peribacillus frigoritolerans</name>
    <dbReference type="NCBI Taxonomy" id="450367"/>
    <lineage>
        <taxon>Bacteria</taxon>
        <taxon>Bacillati</taxon>
        <taxon>Bacillota</taxon>
        <taxon>Bacilli</taxon>
        <taxon>Bacillales</taxon>
        <taxon>Bacillaceae</taxon>
        <taxon>Peribacillus</taxon>
    </lineage>
</organism>
<evidence type="ECO:0000313" key="1">
    <source>
        <dbReference type="EMBL" id="MDP1453213.1"/>
    </source>
</evidence>
<dbReference type="AlphaFoldDB" id="A0AA90PCB9"/>
<gene>
    <name evidence="1" type="primary">sda</name>
    <name evidence="1" type="ORF">Q8G36_19765</name>
</gene>
<dbReference type="InterPro" id="IPR036916">
    <property type="entry name" value="Sda_sf"/>
</dbReference>
<dbReference type="InterPro" id="IPR015064">
    <property type="entry name" value="Sda"/>
</dbReference>
<dbReference type="SUPFAM" id="SSF100985">
    <property type="entry name" value="Sporulation inhibitor Sda"/>
    <property type="match status" value="1"/>
</dbReference>
<proteinExistence type="predicted"/>
<protein>
    <submittedName>
        <fullName evidence="1">Sporulation histidine kinase inhibitor Sda</fullName>
    </submittedName>
</protein>
<dbReference type="Pfam" id="PF08970">
    <property type="entry name" value="Sda"/>
    <property type="match status" value="1"/>
</dbReference>
<dbReference type="RefSeq" id="WP_305161449.1">
    <property type="nucleotide sequence ID" value="NZ_JAUUTW010000023.1"/>
</dbReference>
<dbReference type="EMBL" id="JAUUTW010000023">
    <property type="protein sequence ID" value="MDP1453213.1"/>
    <property type="molecule type" value="Genomic_DNA"/>
</dbReference>
<reference evidence="1" key="1">
    <citation type="submission" date="2023-07" db="EMBL/GenBank/DDBJ databases">
        <title>Murine gut Bacillus species.</title>
        <authorList>
            <person name="Gutman E."/>
            <person name="Hashuel R."/>
            <person name="Litvak Y."/>
        </authorList>
    </citation>
    <scope>NUCLEOTIDE SEQUENCE</scope>
    <source>
        <strain evidence="1">RU293</strain>
    </source>
</reference>
<evidence type="ECO:0000313" key="2">
    <source>
        <dbReference type="Proteomes" id="UP001178275"/>
    </source>
</evidence>
<dbReference type="Proteomes" id="UP001178275">
    <property type="component" value="Unassembled WGS sequence"/>
</dbReference>
<accession>A0AA90PCB9</accession>
<sequence length="48" mass="5765">MKKLNDQLLIDSYLKAIKLDLDKKFIIVLEEELKRRGLPLIVQKDRRN</sequence>
<comment type="caution">
    <text evidence="1">The sequence shown here is derived from an EMBL/GenBank/DDBJ whole genome shotgun (WGS) entry which is preliminary data.</text>
</comment>